<feature type="compositionally biased region" description="Basic residues" evidence="1">
    <location>
        <begin position="49"/>
        <end position="64"/>
    </location>
</feature>
<dbReference type="HOGENOM" id="CLU_1910049_0_0_1"/>
<dbReference type="PANTHER" id="PTHR46934:SF8">
    <property type="entry name" value="OS06G0481800 PROTEIN"/>
    <property type="match status" value="1"/>
</dbReference>
<reference evidence="3" key="1">
    <citation type="submission" date="2015-04" db="UniProtKB">
        <authorList>
            <consortium name="EnsemblPlants"/>
        </authorList>
    </citation>
    <scope>IDENTIFICATION</scope>
</reference>
<reference evidence="3" key="2">
    <citation type="submission" date="2018-05" db="EMBL/GenBank/DDBJ databases">
        <title>OpunRS2 (Oryza punctata Reference Sequence Version 2).</title>
        <authorList>
            <person name="Zhang J."/>
            <person name="Kudrna D."/>
            <person name="Lee S."/>
            <person name="Talag J."/>
            <person name="Welchert J."/>
            <person name="Wing R.A."/>
        </authorList>
    </citation>
    <scope>NUCLEOTIDE SEQUENCE [LARGE SCALE GENOMIC DNA]</scope>
</reference>
<protein>
    <recommendedName>
        <fullName evidence="2">Myb/SANT-like domain-containing protein</fullName>
    </recommendedName>
</protein>
<evidence type="ECO:0000259" key="2">
    <source>
        <dbReference type="Pfam" id="PF12776"/>
    </source>
</evidence>
<evidence type="ECO:0000313" key="4">
    <source>
        <dbReference type="Proteomes" id="UP000026962"/>
    </source>
</evidence>
<evidence type="ECO:0000256" key="1">
    <source>
        <dbReference type="SAM" id="MobiDB-lite"/>
    </source>
</evidence>
<dbReference type="PANTHER" id="PTHR46934">
    <property type="entry name" value="MYB_DNA-BIND_3 DOMAIN-CONTAINING PROTEIN-RELATED"/>
    <property type="match status" value="1"/>
</dbReference>
<organism evidence="3">
    <name type="scientific">Oryza punctata</name>
    <name type="common">Red rice</name>
    <dbReference type="NCBI Taxonomy" id="4537"/>
    <lineage>
        <taxon>Eukaryota</taxon>
        <taxon>Viridiplantae</taxon>
        <taxon>Streptophyta</taxon>
        <taxon>Embryophyta</taxon>
        <taxon>Tracheophyta</taxon>
        <taxon>Spermatophyta</taxon>
        <taxon>Magnoliopsida</taxon>
        <taxon>Liliopsida</taxon>
        <taxon>Poales</taxon>
        <taxon>Poaceae</taxon>
        <taxon>BOP clade</taxon>
        <taxon>Oryzoideae</taxon>
        <taxon>Oryzeae</taxon>
        <taxon>Oryzinae</taxon>
        <taxon>Oryza</taxon>
    </lineage>
</organism>
<dbReference type="AlphaFoldDB" id="A0A0E0JT32"/>
<dbReference type="InterPro" id="IPR024752">
    <property type="entry name" value="Myb/SANT-like_dom"/>
</dbReference>
<accession>A0A0E0JT32</accession>
<keyword evidence="4" id="KW-1185">Reference proteome</keyword>
<feature type="region of interest" description="Disordered" evidence="1">
    <location>
        <begin position="48"/>
        <end position="74"/>
    </location>
</feature>
<name>A0A0E0JT32_ORYPU</name>
<dbReference type="Proteomes" id="UP000026962">
    <property type="component" value="Chromosome 1"/>
</dbReference>
<feature type="domain" description="Myb/SANT-like" evidence="2">
    <location>
        <begin position="74"/>
        <end position="124"/>
    </location>
</feature>
<dbReference type="Pfam" id="PF12776">
    <property type="entry name" value="Myb_DNA-bind_3"/>
    <property type="match status" value="1"/>
</dbReference>
<proteinExistence type="predicted"/>
<sequence length="133" mass="14747">MAGVAGDTGASHPLTMAVEALPLRQGEAGHVNMLGKGSPRLTMLLSKAAQKKNSPKCRPTKKHGGSPIEKSRASWNPTLEKILAELLHEHNTPEYRGQNGWTSKAWNKIVKEFHERIDMRASQRSKSKKKRKS</sequence>
<dbReference type="EnsemblPlants" id="OPUNC01G41500.2">
    <property type="protein sequence ID" value="OPUNC01G41500.2"/>
    <property type="gene ID" value="OPUNC01G41500"/>
</dbReference>
<evidence type="ECO:0000313" key="3">
    <source>
        <dbReference type="EnsemblPlants" id="OPUNC01G41500.2"/>
    </source>
</evidence>
<dbReference type="Gramene" id="OPUNC01G41500.2">
    <property type="protein sequence ID" value="OPUNC01G41500.2"/>
    <property type="gene ID" value="OPUNC01G41500"/>
</dbReference>